<proteinExistence type="predicted"/>
<keyword evidence="3" id="KW-1185">Reference proteome</keyword>
<sequence>MGVAGVAVFSVTCCLILLQNVAATSNANQAQDDERPVRFEVEQLWGTSSRQQQLAFSDNSFVNAQKLRHGHEGSGEEEWQQHQQQQQHQTETTSDSDDAPMVSYSLLLLITSSAIAIQRLYSLE</sequence>
<accession>A0A914W404</accession>
<dbReference type="Proteomes" id="UP000887566">
    <property type="component" value="Unplaced"/>
</dbReference>
<evidence type="ECO:0000313" key="3">
    <source>
        <dbReference type="Proteomes" id="UP000887566"/>
    </source>
</evidence>
<feature type="compositionally biased region" description="Low complexity" evidence="1">
    <location>
        <begin position="81"/>
        <end position="93"/>
    </location>
</feature>
<dbReference type="AlphaFoldDB" id="A0A914W404"/>
<reference evidence="4" key="1">
    <citation type="submission" date="2022-11" db="UniProtKB">
        <authorList>
            <consortium name="WormBaseParasite"/>
        </authorList>
    </citation>
    <scope>IDENTIFICATION</scope>
</reference>
<feature type="signal peptide" evidence="2">
    <location>
        <begin position="1"/>
        <end position="23"/>
    </location>
</feature>
<evidence type="ECO:0000256" key="2">
    <source>
        <dbReference type="SAM" id="SignalP"/>
    </source>
</evidence>
<protein>
    <submittedName>
        <fullName evidence="4">Uncharacterized protein</fullName>
    </submittedName>
</protein>
<organism evidence="3 4">
    <name type="scientific">Plectus sambesii</name>
    <dbReference type="NCBI Taxonomy" id="2011161"/>
    <lineage>
        <taxon>Eukaryota</taxon>
        <taxon>Metazoa</taxon>
        <taxon>Ecdysozoa</taxon>
        <taxon>Nematoda</taxon>
        <taxon>Chromadorea</taxon>
        <taxon>Plectida</taxon>
        <taxon>Plectina</taxon>
        <taxon>Plectoidea</taxon>
        <taxon>Plectidae</taxon>
        <taxon>Plectus</taxon>
    </lineage>
</organism>
<feature type="chain" id="PRO_5037240913" evidence="2">
    <location>
        <begin position="24"/>
        <end position="124"/>
    </location>
</feature>
<evidence type="ECO:0000256" key="1">
    <source>
        <dbReference type="SAM" id="MobiDB-lite"/>
    </source>
</evidence>
<name>A0A914W404_9BILA</name>
<evidence type="ECO:0000313" key="4">
    <source>
        <dbReference type="WBParaSite" id="PSAMB.scaffold311size57476.g4605.t1"/>
    </source>
</evidence>
<keyword evidence="2" id="KW-0732">Signal</keyword>
<feature type="region of interest" description="Disordered" evidence="1">
    <location>
        <begin position="65"/>
        <end position="98"/>
    </location>
</feature>
<dbReference type="WBParaSite" id="PSAMB.scaffold311size57476.g4605.t1">
    <property type="protein sequence ID" value="PSAMB.scaffold311size57476.g4605.t1"/>
    <property type="gene ID" value="PSAMB.scaffold311size57476.g4605"/>
</dbReference>